<name>A0A152A8A8_TIELA</name>
<comment type="caution">
    <text evidence="2">The sequence shown here is derived from an EMBL/GenBank/DDBJ whole genome shotgun (WGS) entry which is preliminary data.</text>
</comment>
<dbReference type="Proteomes" id="UP000076078">
    <property type="component" value="Unassembled WGS sequence"/>
</dbReference>
<organism evidence="2 3">
    <name type="scientific">Tieghemostelium lacteum</name>
    <name type="common">Slime mold</name>
    <name type="synonym">Dictyostelium lacteum</name>
    <dbReference type="NCBI Taxonomy" id="361077"/>
    <lineage>
        <taxon>Eukaryota</taxon>
        <taxon>Amoebozoa</taxon>
        <taxon>Evosea</taxon>
        <taxon>Eumycetozoa</taxon>
        <taxon>Dictyostelia</taxon>
        <taxon>Dictyosteliales</taxon>
        <taxon>Raperosteliaceae</taxon>
        <taxon>Tieghemostelium</taxon>
    </lineage>
</organism>
<dbReference type="OrthoDB" id="20842at2759"/>
<feature type="region of interest" description="Disordered" evidence="1">
    <location>
        <begin position="102"/>
        <end position="127"/>
    </location>
</feature>
<reference evidence="2 3" key="1">
    <citation type="submission" date="2015-12" db="EMBL/GenBank/DDBJ databases">
        <title>Dictyostelia acquired genes for synthesis and detection of signals that induce cell-type specialization by lateral gene transfer from prokaryotes.</title>
        <authorList>
            <person name="Gloeckner G."/>
            <person name="Schaap P."/>
        </authorList>
    </citation>
    <scope>NUCLEOTIDE SEQUENCE [LARGE SCALE GENOMIC DNA]</scope>
    <source>
        <strain evidence="2 3">TK</strain>
    </source>
</reference>
<evidence type="ECO:0000256" key="1">
    <source>
        <dbReference type="SAM" id="MobiDB-lite"/>
    </source>
</evidence>
<dbReference type="EMBL" id="LODT01000004">
    <property type="protein sequence ID" value="KYR02480.1"/>
    <property type="molecule type" value="Genomic_DNA"/>
</dbReference>
<evidence type="ECO:0000313" key="2">
    <source>
        <dbReference type="EMBL" id="KYR02480.1"/>
    </source>
</evidence>
<gene>
    <name evidence="2" type="ORF">DLAC_01320</name>
</gene>
<evidence type="ECO:0000313" key="3">
    <source>
        <dbReference type="Proteomes" id="UP000076078"/>
    </source>
</evidence>
<sequence>MNKHDEYLRDINEFLKFHLYYNLENVVNHEKFDVALNGILSRFNVGERLWLLHVTDSMVEHLSEETLVTSRQDIYQSVFVLFKLLIGNQQFIKDQEHFDYTQRSQKPSQLKNSSESNGDGGKEDDYSPFQIINNNDKSILFPIKTRLKPIYSLLDRDINLTSISSVKDDRKLLRLLVGKLTNLKEENKCHILTLKDNTGEIIVQFDQQSDVPIHYMDSIVFVPYFNVICPDTVEDEENINLKDSSNLLSRFSHSLLQIEQLNYLEVKKLYSLFRDSQHYYECIKRIVKNHQPKTDIDSFLLQMEHQTPIQEILDLNPDTHSTNNNNNNNNSSNKLVSIGGFIKSKSAIIHSKFLRTKDSELDTFFFIQLAHDLDQSPYINVIFFRDTLRYFEFIRVGNYYLMNNLLVGHFFQGTPQTKSILITMTNSKIFRIESKEKEFPCVVHPQNSNGSASSQSLLGKTVNYQCKITSELDQHTATIEIEGSGLLFLSHYKSYLYRGRGLRYGNTVKLENVHSIYENNQLIGFGMCQYSSVTIISFDNRILNRFRPLVQEDTLMVEDDYKYDYSKLWSEYSISDSYYLSKILKRLQKRFHLDFPTFKSFQVPFSNHSIPLYQHIGRLFNIHRLVIKEDYYDRYDHILSHDTNCILNCNHHIYPSGSSSHLQEKRVIPKLVCVSKLLTFNGFSVSCVVGKLQITTQRSEYGRVILQDDSGSFDAFISDLNQHHLYKIWRINNYMFVKEEYLDQTNHFQSINYMKFSIMDCDLISLQYRQPSDSQYPVLDSSKLVLTPIDHLGLDNNLIIQLISKTIETDQLLVLKGILINDPSLPLVTVKTTPFFKHFYPVLQFMDYYHISHATSVATLDDSIEFRLSIISMVKRVDIKPVNFEDSMVIDTDDSIRPEMPIIEINYKLYQQLESTSLQYRIENIHDRVTIGQLYKEGEVQEDHYNNMERTLSVKVLVYSKSIISIKGIFYLLLMCIDPSYTKKKVSLRSDTSIQPIIIIVDNYYFGIDFGCVIDFYHLQYLNYVNSTLDPLFKPLLFQPTSKPLITLEYSKNSYFVVDSDSAKIELGLISSQTEKLKQLSDITISSPQHFYKVISDFHSIRSIEFSYTCKKCNGDLSKCDCEELVLGDLQLHGFIECQVTDQQNSNLQKTIINTKPANLTTLLGRDIMDAIKKNAYMDRSSYIYQISDSPQQVSSIQNDVLESPRKQIPIDKEQISKIEQLLKHNWKKLHFIVRKLDLNATRLLCESIFINR</sequence>
<dbReference type="AlphaFoldDB" id="A0A152A8A8"/>
<dbReference type="FunCoup" id="A0A152A8A8">
    <property type="interactions" value="448"/>
</dbReference>
<proteinExistence type="predicted"/>
<dbReference type="OMA" id="HYRSHLF"/>
<dbReference type="InParanoid" id="A0A152A8A8"/>
<accession>A0A152A8A8</accession>
<feature type="compositionally biased region" description="Polar residues" evidence="1">
    <location>
        <begin position="102"/>
        <end position="117"/>
    </location>
</feature>
<protein>
    <submittedName>
        <fullName evidence="2">Uncharacterized protein</fullName>
    </submittedName>
</protein>
<keyword evidence="3" id="KW-1185">Reference proteome</keyword>